<dbReference type="GO" id="GO:0005634">
    <property type="term" value="C:nucleus"/>
    <property type="evidence" value="ECO:0007669"/>
    <property type="project" value="UniProtKB-SubCell"/>
</dbReference>
<dbReference type="GO" id="GO:0046872">
    <property type="term" value="F:metal ion binding"/>
    <property type="evidence" value="ECO:0007669"/>
    <property type="project" value="UniProtKB-KW"/>
</dbReference>
<dbReference type="InterPro" id="IPR019734">
    <property type="entry name" value="TPR_rpt"/>
</dbReference>
<dbReference type="InterPro" id="IPR006086">
    <property type="entry name" value="XPG-I_dom"/>
</dbReference>
<keyword evidence="7" id="KW-0227">DNA damage</keyword>
<comment type="cofactor">
    <cofactor evidence="1">
        <name>Mg(2+)</name>
        <dbReference type="ChEBI" id="CHEBI:18420"/>
    </cofactor>
</comment>
<evidence type="ECO:0000256" key="10">
    <source>
        <dbReference type="ARBA" id="ARBA00022842"/>
    </source>
</evidence>
<evidence type="ECO:0000256" key="16">
    <source>
        <dbReference type="SAM" id="MobiDB-lite"/>
    </source>
</evidence>
<dbReference type="SMART" id="SM00484">
    <property type="entry name" value="XPGI"/>
    <property type="match status" value="1"/>
</dbReference>
<feature type="repeat" description="TPR" evidence="15">
    <location>
        <begin position="96"/>
        <end position="129"/>
    </location>
</feature>
<keyword evidence="20" id="KW-1185">Reference proteome</keyword>
<evidence type="ECO:0000256" key="13">
    <source>
        <dbReference type="ARBA" id="ARBA00023204"/>
    </source>
</evidence>
<dbReference type="EMBL" id="KE560866">
    <property type="protein sequence ID" value="EPZ35117.1"/>
    <property type="molecule type" value="Genomic_DNA"/>
</dbReference>
<dbReference type="Gene3D" id="3.40.50.1010">
    <property type="entry name" value="5'-nuclease"/>
    <property type="match status" value="1"/>
</dbReference>
<keyword evidence="11" id="KW-0267">Excision nuclease</keyword>
<dbReference type="InterPro" id="IPR019974">
    <property type="entry name" value="XPG_CS"/>
</dbReference>
<evidence type="ECO:0000259" key="17">
    <source>
        <dbReference type="SMART" id="SM00484"/>
    </source>
</evidence>
<evidence type="ECO:0000313" key="19">
    <source>
        <dbReference type="EMBL" id="EPZ35117.1"/>
    </source>
</evidence>
<evidence type="ECO:0000256" key="1">
    <source>
        <dbReference type="ARBA" id="ARBA00001946"/>
    </source>
</evidence>
<dbReference type="InterPro" id="IPR029060">
    <property type="entry name" value="PIN-like_dom_sf"/>
</dbReference>
<feature type="region of interest" description="Disordered" evidence="16">
    <location>
        <begin position="377"/>
        <end position="414"/>
    </location>
</feature>
<keyword evidence="5" id="KW-0479">Metal-binding</keyword>
<dbReference type="HOGENOM" id="CLU_008978_3_0_1"/>
<gene>
    <name evidence="19" type="ORF">O9G_003489</name>
</gene>
<dbReference type="CDD" id="cd09908">
    <property type="entry name" value="H3TH_EXO1"/>
    <property type="match status" value="1"/>
</dbReference>
<keyword evidence="13" id="KW-0234">DNA repair</keyword>
<evidence type="ECO:0000256" key="5">
    <source>
        <dbReference type="ARBA" id="ARBA00022723"/>
    </source>
</evidence>
<dbReference type="SMART" id="SM00485">
    <property type="entry name" value="XPGN"/>
    <property type="match status" value="1"/>
</dbReference>
<keyword evidence="6" id="KW-0255">Endonuclease</keyword>
<name>A0A075AXZ9_ROZAC</name>
<dbReference type="InterPro" id="IPR006084">
    <property type="entry name" value="XPG/Rad2"/>
</dbReference>
<organism evidence="19 20">
    <name type="scientific">Rozella allomycis (strain CSF55)</name>
    <dbReference type="NCBI Taxonomy" id="988480"/>
    <lineage>
        <taxon>Eukaryota</taxon>
        <taxon>Fungi</taxon>
        <taxon>Fungi incertae sedis</taxon>
        <taxon>Cryptomycota</taxon>
        <taxon>Cryptomycota incertae sedis</taxon>
        <taxon>Rozella</taxon>
    </lineage>
</organism>
<dbReference type="InterPro" id="IPR036279">
    <property type="entry name" value="5-3_exonuclease_C_sf"/>
</dbReference>
<evidence type="ECO:0000313" key="20">
    <source>
        <dbReference type="Proteomes" id="UP000030755"/>
    </source>
</evidence>
<dbReference type="SUPFAM" id="SSF47807">
    <property type="entry name" value="5' to 3' exonuclease, C-terminal subdomain"/>
    <property type="match status" value="1"/>
</dbReference>
<dbReference type="GO" id="GO:0035312">
    <property type="term" value="F:5'-3' DNA exonuclease activity"/>
    <property type="evidence" value="ECO:0007669"/>
    <property type="project" value="InterPro"/>
</dbReference>
<dbReference type="PROSITE" id="PS00842">
    <property type="entry name" value="XPG_2"/>
    <property type="match status" value="1"/>
</dbReference>
<evidence type="ECO:0000256" key="12">
    <source>
        <dbReference type="ARBA" id="ARBA00023125"/>
    </source>
</evidence>
<dbReference type="PANTHER" id="PTHR11081:SF9">
    <property type="entry name" value="FLAP ENDONUCLEASE 1"/>
    <property type="match status" value="1"/>
</dbReference>
<keyword evidence="9" id="KW-0269">Exonuclease</keyword>
<dbReference type="AlphaFoldDB" id="A0A075AXZ9"/>
<reference evidence="19 20" key="1">
    <citation type="journal article" date="2013" name="Curr. Biol.">
        <title>Shared signatures of parasitism and phylogenomics unite Cryptomycota and microsporidia.</title>
        <authorList>
            <person name="James T.Y."/>
            <person name="Pelin A."/>
            <person name="Bonen L."/>
            <person name="Ahrendt S."/>
            <person name="Sain D."/>
            <person name="Corradi N."/>
            <person name="Stajich J.E."/>
        </authorList>
    </citation>
    <scope>NUCLEOTIDE SEQUENCE [LARGE SCALE GENOMIC DNA]</scope>
    <source>
        <strain evidence="19 20">CSF55</strain>
    </source>
</reference>
<dbReference type="GO" id="GO:0017108">
    <property type="term" value="F:5'-flap endonuclease activity"/>
    <property type="evidence" value="ECO:0007669"/>
    <property type="project" value="TreeGrafter"/>
</dbReference>
<dbReference type="InterPro" id="IPR037315">
    <property type="entry name" value="EXO1_H3TH"/>
</dbReference>
<accession>A0A075AXZ9</accession>
<feature type="compositionally biased region" description="Basic and acidic residues" evidence="16">
    <location>
        <begin position="397"/>
        <end position="406"/>
    </location>
</feature>
<dbReference type="Pfam" id="PF00867">
    <property type="entry name" value="XPG_I"/>
    <property type="match status" value="1"/>
</dbReference>
<dbReference type="CDD" id="cd09857">
    <property type="entry name" value="PIN_EXO1"/>
    <property type="match status" value="1"/>
</dbReference>
<keyword evidence="10" id="KW-0460">Magnesium</keyword>
<feature type="domain" description="XPG-I" evidence="17">
    <location>
        <begin position="138"/>
        <end position="205"/>
    </location>
</feature>
<dbReference type="PANTHER" id="PTHR11081">
    <property type="entry name" value="FLAP ENDONUCLEASE FAMILY MEMBER"/>
    <property type="match status" value="1"/>
</dbReference>
<dbReference type="GO" id="GO:0003677">
    <property type="term" value="F:DNA binding"/>
    <property type="evidence" value="ECO:0007669"/>
    <property type="project" value="UniProtKB-KW"/>
</dbReference>
<evidence type="ECO:0000256" key="6">
    <source>
        <dbReference type="ARBA" id="ARBA00022759"/>
    </source>
</evidence>
<dbReference type="PROSITE" id="PS50005">
    <property type="entry name" value="TPR"/>
    <property type="match status" value="1"/>
</dbReference>
<keyword evidence="12" id="KW-0238">DNA-binding</keyword>
<dbReference type="InterPro" id="IPR008918">
    <property type="entry name" value="HhH2"/>
</dbReference>
<dbReference type="FunFam" id="3.40.50.1010:FF:000002">
    <property type="entry name" value="Exonuclease 1, putative"/>
    <property type="match status" value="1"/>
</dbReference>
<dbReference type="Gene3D" id="1.10.150.20">
    <property type="entry name" value="5' to 3' exonuclease, C-terminal subdomain"/>
    <property type="match status" value="1"/>
</dbReference>
<keyword evidence="4" id="KW-0540">Nuclease</keyword>
<dbReference type="STRING" id="988480.A0A075AXZ9"/>
<feature type="domain" description="XPG N-terminal" evidence="18">
    <location>
        <begin position="1"/>
        <end position="99"/>
    </location>
</feature>
<dbReference type="Proteomes" id="UP000030755">
    <property type="component" value="Unassembled WGS sequence"/>
</dbReference>
<sequence>MGITGLLGCFKSVINPYDLEKLKGCKVAIDGYSWLYKGSYSCAMDLCLNINTRMHINYCVKKAKELVYFGIQPYFVFDGCSLPMKKRTEEKRSLSKEKAMELGHKYLKLKNLKAAFSEFTKAVSIKPEYVYQLVQELKKEGIPYVIAPYEADAQMTYLVNEGIVDAAISEDSDLIVFGCKRTFYKCNGANAHELRFQDIFKTTDWTISHLTFEQLQYTCILSGCDYLESIQGVGLKTALKYVTKGKTIENIFMEMKNDGKDVSHEYIEDFEKAVCTFKFQRVFDPRNNRLTTLNPLPNHIDTKKIEFIGPYMTDEVATQLAQCKINPKNMKPFTSIESQSSQPLQNLTSKMNANTTMSPLEKRGPLDKFFSIKTRTSEKRTLKTTSNAAEAKKSKRVDRNSNHKVTDLQSPYFL</sequence>
<dbReference type="Pfam" id="PF00752">
    <property type="entry name" value="XPG_N"/>
    <property type="match status" value="1"/>
</dbReference>
<evidence type="ECO:0000256" key="7">
    <source>
        <dbReference type="ARBA" id="ARBA00022763"/>
    </source>
</evidence>
<proteinExistence type="inferred from homology"/>
<evidence type="ECO:0000256" key="4">
    <source>
        <dbReference type="ARBA" id="ARBA00022722"/>
    </source>
</evidence>
<dbReference type="SUPFAM" id="SSF88723">
    <property type="entry name" value="PIN domain-like"/>
    <property type="match status" value="1"/>
</dbReference>
<evidence type="ECO:0000256" key="14">
    <source>
        <dbReference type="ARBA" id="ARBA00023242"/>
    </source>
</evidence>
<comment type="subcellular location">
    <subcellularLocation>
        <location evidence="2">Nucleus</location>
    </subcellularLocation>
</comment>
<dbReference type="PRINTS" id="PR00853">
    <property type="entry name" value="XPGRADSUPER"/>
</dbReference>
<evidence type="ECO:0000256" key="15">
    <source>
        <dbReference type="PROSITE-ProRule" id="PRU00339"/>
    </source>
</evidence>
<protein>
    <submittedName>
        <fullName evidence="19">XPG domain-containing protein</fullName>
    </submittedName>
</protein>
<evidence type="ECO:0000256" key="2">
    <source>
        <dbReference type="ARBA" id="ARBA00004123"/>
    </source>
</evidence>
<evidence type="ECO:0000256" key="11">
    <source>
        <dbReference type="ARBA" id="ARBA00022881"/>
    </source>
</evidence>
<evidence type="ECO:0000256" key="3">
    <source>
        <dbReference type="ARBA" id="ARBA00010563"/>
    </source>
</evidence>
<comment type="similarity">
    <text evidence="3">Belongs to the XPG/RAD2 endonuclease family. EXO1 subfamily.</text>
</comment>
<dbReference type="InterPro" id="IPR006085">
    <property type="entry name" value="XPG_DNA_repair_N"/>
</dbReference>
<evidence type="ECO:0000256" key="9">
    <source>
        <dbReference type="ARBA" id="ARBA00022839"/>
    </source>
</evidence>
<dbReference type="FunFam" id="1.10.150.20:FF:000011">
    <property type="entry name" value="exonuclease 1"/>
    <property type="match status" value="1"/>
</dbReference>
<evidence type="ECO:0000259" key="18">
    <source>
        <dbReference type="SMART" id="SM00485"/>
    </source>
</evidence>
<dbReference type="OrthoDB" id="26491at2759"/>
<dbReference type="InterPro" id="IPR044752">
    <property type="entry name" value="PIN-like_EXO1"/>
</dbReference>
<keyword evidence="14" id="KW-0539">Nucleus</keyword>
<keyword evidence="8" id="KW-0378">Hydrolase</keyword>
<keyword evidence="15" id="KW-0802">TPR repeat</keyword>
<evidence type="ECO:0000256" key="8">
    <source>
        <dbReference type="ARBA" id="ARBA00022801"/>
    </source>
</evidence>
<dbReference type="GO" id="GO:0006281">
    <property type="term" value="P:DNA repair"/>
    <property type="evidence" value="ECO:0007669"/>
    <property type="project" value="UniProtKB-KW"/>
</dbReference>
<dbReference type="OMA" id="DVQFRAM"/>
<dbReference type="SMART" id="SM00279">
    <property type="entry name" value="HhH2"/>
    <property type="match status" value="1"/>
</dbReference>